<accession>A0A517NCY9</accession>
<evidence type="ECO:0000256" key="6">
    <source>
        <dbReference type="ARBA" id="ARBA00023125"/>
    </source>
</evidence>
<dbReference type="GO" id="GO:0006270">
    <property type="term" value="P:DNA replication initiation"/>
    <property type="evidence" value="ECO:0007669"/>
    <property type="project" value="InterPro"/>
</dbReference>
<keyword evidence="2 7" id="KW-0235">DNA replication</keyword>
<evidence type="ECO:0000313" key="13">
    <source>
        <dbReference type="Proteomes" id="UP000318538"/>
    </source>
</evidence>
<dbReference type="GO" id="GO:0006275">
    <property type="term" value="P:regulation of DNA replication"/>
    <property type="evidence" value="ECO:0007669"/>
    <property type="project" value="InterPro"/>
</dbReference>
<evidence type="ECO:0000256" key="3">
    <source>
        <dbReference type="ARBA" id="ARBA00022741"/>
    </source>
</evidence>
<feature type="compositionally biased region" description="Polar residues" evidence="9">
    <location>
        <begin position="248"/>
        <end position="265"/>
    </location>
</feature>
<feature type="region of interest" description="Disordered" evidence="9">
    <location>
        <begin position="247"/>
        <end position="302"/>
    </location>
</feature>
<dbReference type="Pfam" id="PF08299">
    <property type="entry name" value="Bac_DnaA_C"/>
    <property type="match status" value="1"/>
</dbReference>
<evidence type="ECO:0000256" key="5">
    <source>
        <dbReference type="ARBA" id="ARBA00023121"/>
    </source>
</evidence>
<proteinExistence type="inferred from homology"/>
<feature type="domain" description="AAA+ ATPase" evidence="10">
    <location>
        <begin position="329"/>
        <end position="485"/>
    </location>
</feature>
<dbReference type="OrthoDB" id="9807019at2"/>
<keyword evidence="1" id="KW-0963">Cytoplasm</keyword>
<name>A0A517NCY9_9BACT</name>
<feature type="compositionally biased region" description="Low complexity" evidence="9">
    <location>
        <begin position="269"/>
        <end position="290"/>
    </location>
</feature>
<comment type="similarity">
    <text evidence="8">Belongs to the DnaA family.</text>
</comment>
<evidence type="ECO:0000313" key="12">
    <source>
        <dbReference type="EMBL" id="QDT04918.1"/>
    </source>
</evidence>
<dbReference type="PANTHER" id="PTHR30050:SF2">
    <property type="entry name" value="CHROMOSOMAL REPLICATION INITIATOR PROTEIN DNAA"/>
    <property type="match status" value="1"/>
</dbReference>
<evidence type="ECO:0000256" key="8">
    <source>
        <dbReference type="RuleBase" id="RU004227"/>
    </source>
</evidence>
<gene>
    <name evidence="12" type="primary">dnaA_2</name>
    <name evidence="12" type="ORF">K227x_33160</name>
</gene>
<feature type="domain" description="Chromosomal replication initiator DnaA C-terminal" evidence="11">
    <location>
        <begin position="541"/>
        <end position="610"/>
    </location>
</feature>
<dbReference type="KEGG" id="rlc:K227x_33160"/>
<dbReference type="InterPro" id="IPR013317">
    <property type="entry name" value="DnaA_dom"/>
</dbReference>
<sequence length="642" mass="68686">MKEDCATGMSAPHGCTDDRDVVAHFKEALEQRIGADRFRMWFTHGVSFAVANKSDETRANENQGVENQADTEPAATADSSIVRGCVMVRVRGQFALDRLRKNFLNELRAAAMHACGSSTHVAVELAQPEPAQADLPLLGEDASASRATPSSENDSSHPAAGNLVAGDADTGKRDTGTGETQQPSAGGARRRGELTRGRSKRGQAASGSSSRGRTMSMSQLVAHGAGTARERRRPPVVDSAAMLDMPSEFTSATAQPKSKSSATGKRSSRNAAGQSAANNAAGSNAGAGSADGKKSAAPQRPMNASTFVSGSCNQLAFTAMTMVCQQPGLASPLFLCGPSGTGKTHMLSAIADQFRRRHRMRRVMHLSAEQFTNDFITSVGNSGITSFRRRYREVDALLIDDVQFLGSKKATLREVLYTVETLANAGRPLIFSGSHAPTEIQGLTQELAGRMASGLVCPVGALDLTTRQTILRRWLGDTCQFPLDDDMVEQLTSMLAGDGRVISGVVNTINLLQRMYGRNPTMDEVRRFGGDVLRSAKPVASLSVIETAVCDAFQLPLDVLRSRTQTRAVTEPRMLAMYLSRQMTSAAYTEIARHFGGKSHSTAIAAEKNVKGWIEKGKSIGRGQTAMSAQEAIERIESLMRA</sequence>
<feature type="region of interest" description="Disordered" evidence="9">
    <location>
        <begin position="53"/>
        <end position="77"/>
    </location>
</feature>
<evidence type="ECO:0000259" key="10">
    <source>
        <dbReference type="SMART" id="SM00382"/>
    </source>
</evidence>
<feature type="region of interest" description="Disordered" evidence="9">
    <location>
        <begin position="142"/>
        <end position="217"/>
    </location>
</feature>
<dbReference type="Pfam" id="PF00308">
    <property type="entry name" value="Bac_DnaA"/>
    <property type="match status" value="1"/>
</dbReference>
<keyword evidence="6 7" id="KW-0238">DNA-binding</keyword>
<dbReference type="CDD" id="cd00009">
    <property type="entry name" value="AAA"/>
    <property type="match status" value="1"/>
</dbReference>
<organism evidence="12 13">
    <name type="scientific">Rubripirellula lacrimiformis</name>
    <dbReference type="NCBI Taxonomy" id="1930273"/>
    <lineage>
        <taxon>Bacteria</taxon>
        <taxon>Pseudomonadati</taxon>
        <taxon>Planctomycetota</taxon>
        <taxon>Planctomycetia</taxon>
        <taxon>Pirellulales</taxon>
        <taxon>Pirellulaceae</taxon>
        <taxon>Rubripirellula</taxon>
    </lineage>
</organism>
<dbReference type="SUPFAM" id="SSF48295">
    <property type="entry name" value="TrpR-like"/>
    <property type="match status" value="1"/>
</dbReference>
<comment type="function">
    <text evidence="7">Plays an essential role in the initiation and regulation of chromosomal replication. ATP-DnaA binds to the origin of replication (oriC) to initiate formation of the DNA replication initiation complex once per cell cycle. Binds the DnaA box (a 9 base pair repeat at the origin) and separates the double-stranded (ds)DNA. Forms a right-handed helical filament on oriC DNA; dsDNA binds to the exterior of the filament while single-stranded (ss)DNA is stabiized in the filament's interior. The ATP-DnaA-oriC complex binds and stabilizes one strand of the AT-rich DNA unwinding element (DUE), permitting loading of DNA polymerase. After initiation quickly degrades to an ADP-DnaA complex that is not apt for DNA replication. Binds acidic phospholipids.</text>
</comment>
<keyword evidence="4 7" id="KW-0067">ATP-binding</keyword>
<dbReference type="CDD" id="cd06571">
    <property type="entry name" value="Bac_DnaA_C"/>
    <property type="match status" value="1"/>
</dbReference>
<dbReference type="SMART" id="SM00382">
    <property type="entry name" value="AAA"/>
    <property type="match status" value="1"/>
</dbReference>
<dbReference type="SMART" id="SM00760">
    <property type="entry name" value="Bac_DnaA_C"/>
    <property type="match status" value="1"/>
</dbReference>
<dbReference type="Gene3D" id="3.40.50.300">
    <property type="entry name" value="P-loop containing nucleotide triphosphate hydrolases"/>
    <property type="match status" value="1"/>
</dbReference>
<dbReference type="InterPro" id="IPR020591">
    <property type="entry name" value="Chromosome_initiator_DnaA-like"/>
</dbReference>
<dbReference type="PRINTS" id="PR00051">
    <property type="entry name" value="DNAA"/>
</dbReference>
<feature type="compositionally biased region" description="Low complexity" evidence="9">
    <location>
        <begin position="202"/>
        <end position="217"/>
    </location>
</feature>
<dbReference type="InterPro" id="IPR010921">
    <property type="entry name" value="Trp_repressor/repl_initiator"/>
</dbReference>
<evidence type="ECO:0000259" key="11">
    <source>
        <dbReference type="SMART" id="SM00760"/>
    </source>
</evidence>
<feature type="compositionally biased region" description="Polar residues" evidence="9">
    <location>
        <begin position="60"/>
        <end position="70"/>
    </location>
</feature>
<evidence type="ECO:0000256" key="4">
    <source>
        <dbReference type="ARBA" id="ARBA00022840"/>
    </source>
</evidence>
<evidence type="ECO:0000256" key="7">
    <source>
        <dbReference type="RuleBase" id="RU000577"/>
    </source>
</evidence>
<dbReference type="SUPFAM" id="SSF52540">
    <property type="entry name" value="P-loop containing nucleoside triphosphate hydrolases"/>
    <property type="match status" value="1"/>
</dbReference>
<dbReference type="GO" id="GO:0008289">
    <property type="term" value="F:lipid binding"/>
    <property type="evidence" value="ECO:0007669"/>
    <property type="project" value="UniProtKB-KW"/>
</dbReference>
<keyword evidence="5" id="KW-0446">Lipid-binding</keyword>
<evidence type="ECO:0000256" key="1">
    <source>
        <dbReference type="ARBA" id="ARBA00022490"/>
    </source>
</evidence>
<dbReference type="GO" id="GO:0003688">
    <property type="term" value="F:DNA replication origin binding"/>
    <property type="evidence" value="ECO:0007669"/>
    <property type="project" value="TreeGrafter"/>
</dbReference>
<keyword evidence="3 7" id="KW-0547">Nucleotide-binding</keyword>
<dbReference type="Proteomes" id="UP000318538">
    <property type="component" value="Chromosome"/>
</dbReference>
<dbReference type="GO" id="GO:0005524">
    <property type="term" value="F:ATP binding"/>
    <property type="evidence" value="ECO:0007669"/>
    <property type="project" value="UniProtKB-KW"/>
</dbReference>
<dbReference type="InterPro" id="IPR013159">
    <property type="entry name" value="DnaA_C"/>
</dbReference>
<evidence type="ECO:0000256" key="9">
    <source>
        <dbReference type="SAM" id="MobiDB-lite"/>
    </source>
</evidence>
<dbReference type="InterPro" id="IPR003593">
    <property type="entry name" value="AAA+_ATPase"/>
</dbReference>
<reference evidence="12 13" key="1">
    <citation type="submission" date="2019-02" db="EMBL/GenBank/DDBJ databases">
        <title>Deep-cultivation of Planctomycetes and their phenomic and genomic characterization uncovers novel biology.</title>
        <authorList>
            <person name="Wiegand S."/>
            <person name="Jogler M."/>
            <person name="Boedeker C."/>
            <person name="Pinto D."/>
            <person name="Vollmers J."/>
            <person name="Rivas-Marin E."/>
            <person name="Kohn T."/>
            <person name="Peeters S.H."/>
            <person name="Heuer A."/>
            <person name="Rast P."/>
            <person name="Oberbeckmann S."/>
            <person name="Bunk B."/>
            <person name="Jeske O."/>
            <person name="Meyerdierks A."/>
            <person name="Storesund J.E."/>
            <person name="Kallscheuer N."/>
            <person name="Luecker S."/>
            <person name="Lage O.M."/>
            <person name="Pohl T."/>
            <person name="Merkel B.J."/>
            <person name="Hornburger P."/>
            <person name="Mueller R.-W."/>
            <person name="Bruemmer F."/>
            <person name="Labrenz M."/>
            <person name="Spormann A.M."/>
            <person name="Op den Camp H."/>
            <person name="Overmann J."/>
            <person name="Amann R."/>
            <person name="Jetten M.S.M."/>
            <person name="Mascher T."/>
            <person name="Medema M.H."/>
            <person name="Devos D.P."/>
            <person name="Kaster A.-K."/>
            <person name="Ovreas L."/>
            <person name="Rohde M."/>
            <person name="Galperin M.Y."/>
            <person name="Jogler C."/>
        </authorList>
    </citation>
    <scope>NUCLEOTIDE SEQUENCE [LARGE SCALE GENOMIC DNA]</scope>
    <source>
        <strain evidence="12 13">K22_7</strain>
    </source>
</reference>
<dbReference type="EMBL" id="CP036525">
    <property type="protein sequence ID" value="QDT04918.1"/>
    <property type="molecule type" value="Genomic_DNA"/>
</dbReference>
<keyword evidence="13" id="KW-1185">Reference proteome</keyword>
<dbReference type="InterPro" id="IPR027417">
    <property type="entry name" value="P-loop_NTPase"/>
</dbReference>
<dbReference type="AlphaFoldDB" id="A0A517NCY9"/>
<evidence type="ECO:0000256" key="2">
    <source>
        <dbReference type="ARBA" id="ARBA00022705"/>
    </source>
</evidence>
<dbReference type="PANTHER" id="PTHR30050">
    <property type="entry name" value="CHROMOSOMAL REPLICATION INITIATOR PROTEIN DNAA"/>
    <property type="match status" value="1"/>
</dbReference>
<dbReference type="Gene3D" id="1.10.1750.10">
    <property type="match status" value="1"/>
</dbReference>
<dbReference type="GO" id="GO:0005886">
    <property type="term" value="C:plasma membrane"/>
    <property type="evidence" value="ECO:0007669"/>
    <property type="project" value="TreeGrafter"/>
</dbReference>
<protein>
    <recommendedName>
        <fullName evidence="7">Chromosomal replication initiator protein DnaA</fullName>
    </recommendedName>
</protein>